<feature type="region of interest" description="Disordered" evidence="1">
    <location>
        <begin position="90"/>
        <end position="113"/>
    </location>
</feature>
<evidence type="ECO:0000259" key="2">
    <source>
        <dbReference type="Pfam" id="PF14706"/>
    </source>
</evidence>
<evidence type="ECO:0000313" key="3">
    <source>
        <dbReference type="EMBL" id="MBL6458665.1"/>
    </source>
</evidence>
<feature type="compositionally biased region" description="Basic residues" evidence="1">
    <location>
        <begin position="170"/>
        <end position="180"/>
    </location>
</feature>
<protein>
    <recommendedName>
        <fullName evidence="2">Transposase Tn5-like N-terminal domain-containing protein</fullName>
    </recommendedName>
</protein>
<dbReference type="EMBL" id="JAEUXJ010000017">
    <property type="protein sequence ID" value="MBL6458665.1"/>
    <property type="molecule type" value="Genomic_DNA"/>
</dbReference>
<sequence length="180" mass="19330">MRAGTSSSEAAWQEDELSAATLLDKRLARRLRRLLDQLSAALGKPIPAACGDWAATKAAYCFFDNPRVTEHSVLAGHFAATAARIAACRTRPSSSTAARSRERSALPKPSMPGATKLAAQCANLMRDADALEPAVTLAGTPIGLTAVKFWTRSRFKGRSRSSGTSNPRAYRSRRRKAIDG</sequence>
<evidence type="ECO:0000256" key="1">
    <source>
        <dbReference type="SAM" id="MobiDB-lite"/>
    </source>
</evidence>
<accession>A0ABS1VAF6</accession>
<comment type="caution">
    <text evidence="3">The sequence shown here is derived from an EMBL/GenBank/DDBJ whole genome shotgun (WGS) entry which is preliminary data.</text>
</comment>
<gene>
    <name evidence="3" type="ORF">JMJ55_25340</name>
</gene>
<dbReference type="Gene3D" id="1.10.246.40">
    <property type="entry name" value="Tn5 transposase, domain 1"/>
    <property type="match status" value="1"/>
</dbReference>
<dbReference type="RefSeq" id="WP_202828407.1">
    <property type="nucleotide sequence ID" value="NZ_JAEUXJ010000017.1"/>
</dbReference>
<evidence type="ECO:0000313" key="4">
    <source>
        <dbReference type="Proteomes" id="UP000606490"/>
    </source>
</evidence>
<dbReference type="Proteomes" id="UP000606490">
    <property type="component" value="Unassembled WGS sequence"/>
</dbReference>
<dbReference type="InterPro" id="IPR014735">
    <property type="entry name" value="Transposase_Tn5-like_N"/>
</dbReference>
<feature type="region of interest" description="Disordered" evidence="1">
    <location>
        <begin position="155"/>
        <end position="180"/>
    </location>
</feature>
<dbReference type="SUPFAM" id="SSF53098">
    <property type="entry name" value="Ribonuclease H-like"/>
    <property type="match status" value="1"/>
</dbReference>
<proteinExistence type="predicted"/>
<reference evidence="3 4" key="1">
    <citation type="submission" date="2021-01" db="EMBL/GenBank/DDBJ databases">
        <title>Belnapia mucosa sp. nov. and Belnapia arida sp. nov., isolated from the Tabernas Desert (Almeria, Spain).</title>
        <authorList>
            <person name="Molina-Menor E."/>
            <person name="Vidal-Verdu A."/>
            <person name="Calonge A."/>
            <person name="Satari L."/>
            <person name="Pereto Magraner J."/>
            <person name="Porcar Miralles M."/>
        </authorList>
    </citation>
    <scope>NUCLEOTIDE SEQUENCE [LARGE SCALE GENOMIC DNA]</scope>
    <source>
        <strain evidence="3 4">T6</strain>
    </source>
</reference>
<dbReference type="InterPro" id="IPR038215">
    <property type="entry name" value="TN5-like_N_sf"/>
</dbReference>
<organism evidence="3 4">
    <name type="scientific">Belnapia mucosa</name>
    <dbReference type="NCBI Taxonomy" id="2804532"/>
    <lineage>
        <taxon>Bacteria</taxon>
        <taxon>Pseudomonadati</taxon>
        <taxon>Pseudomonadota</taxon>
        <taxon>Alphaproteobacteria</taxon>
        <taxon>Acetobacterales</taxon>
        <taxon>Roseomonadaceae</taxon>
        <taxon>Belnapia</taxon>
    </lineage>
</organism>
<name>A0ABS1VAF6_9PROT</name>
<dbReference type="InterPro" id="IPR012337">
    <property type="entry name" value="RNaseH-like_sf"/>
</dbReference>
<dbReference type="Pfam" id="PF14706">
    <property type="entry name" value="Tnp_DNA_bind"/>
    <property type="match status" value="1"/>
</dbReference>
<feature type="domain" description="Transposase Tn5-like N-terminal" evidence="2">
    <location>
        <begin position="10"/>
        <end position="68"/>
    </location>
</feature>
<keyword evidence="4" id="KW-1185">Reference proteome</keyword>